<comment type="caution">
    <text evidence="11">The sequence shown here is derived from an EMBL/GenBank/DDBJ whole genome shotgun (WGS) entry which is preliminary data.</text>
</comment>
<feature type="transmembrane region" description="Helical" evidence="9">
    <location>
        <begin position="400"/>
        <end position="422"/>
    </location>
</feature>
<dbReference type="GO" id="GO:0016887">
    <property type="term" value="F:ATP hydrolysis activity"/>
    <property type="evidence" value="ECO:0007669"/>
    <property type="project" value="InterPro"/>
</dbReference>
<feature type="domain" description="ABC transporter" evidence="10">
    <location>
        <begin position="79"/>
        <end position="315"/>
    </location>
</feature>
<gene>
    <name evidence="11" type="ORF">SmJEL517_g05210</name>
</gene>
<feature type="transmembrane region" description="Helical" evidence="9">
    <location>
        <begin position="513"/>
        <end position="534"/>
    </location>
</feature>
<feature type="region of interest" description="Disordered" evidence="8">
    <location>
        <begin position="45"/>
        <end position="73"/>
    </location>
</feature>
<dbReference type="GO" id="GO:0005524">
    <property type="term" value="F:ATP binding"/>
    <property type="evidence" value="ECO:0007669"/>
    <property type="project" value="UniProtKB-KW"/>
</dbReference>
<name>A0A507BMR8_9FUNG</name>
<keyword evidence="2" id="KW-0813">Transport</keyword>
<evidence type="ECO:0000256" key="8">
    <source>
        <dbReference type="SAM" id="MobiDB-lite"/>
    </source>
</evidence>
<accession>A0A507BMR8</accession>
<evidence type="ECO:0000256" key="5">
    <source>
        <dbReference type="ARBA" id="ARBA00022840"/>
    </source>
</evidence>
<dbReference type="OrthoDB" id="66620at2759"/>
<evidence type="ECO:0000256" key="7">
    <source>
        <dbReference type="ARBA" id="ARBA00023136"/>
    </source>
</evidence>
<feature type="transmembrane region" description="Helical" evidence="9">
    <location>
        <begin position="541"/>
        <end position="563"/>
    </location>
</feature>
<dbReference type="PROSITE" id="PS50893">
    <property type="entry name" value="ABC_TRANSPORTER_2"/>
    <property type="match status" value="1"/>
</dbReference>
<evidence type="ECO:0000256" key="9">
    <source>
        <dbReference type="SAM" id="Phobius"/>
    </source>
</evidence>
<evidence type="ECO:0000259" key="10">
    <source>
        <dbReference type="PROSITE" id="PS50893"/>
    </source>
</evidence>
<dbReference type="EMBL" id="QEAO01000044">
    <property type="protein sequence ID" value="TPX31490.1"/>
    <property type="molecule type" value="Genomic_DNA"/>
</dbReference>
<dbReference type="InterPro" id="IPR043926">
    <property type="entry name" value="ABCG_dom"/>
</dbReference>
<dbReference type="PANTHER" id="PTHR48041">
    <property type="entry name" value="ABC TRANSPORTER G FAMILY MEMBER 28"/>
    <property type="match status" value="1"/>
</dbReference>
<comment type="subcellular location">
    <subcellularLocation>
        <location evidence="1">Membrane</location>
        <topology evidence="1">Multi-pass membrane protein</topology>
    </subcellularLocation>
</comment>
<dbReference type="Pfam" id="PF00005">
    <property type="entry name" value="ABC_tran"/>
    <property type="match status" value="1"/>
</dbReference>
<feature type="compositionally biased region" description="Basic and acidic residues" evidence="8">
    <location>
        <begin position="62"/>
        <end position="73"/>
    </location>
</feature>
<keyword evidence="3 9" id="KW-0812">Transmembrane</keyword>
<evidence type="ECO:0000313" key="12">
    <source>
        <dbReference type="Proteomes" id="UP000319731"/>
    </source>
</evidence>
<dbReference type="InterPro" id="IPR027417">
    <property type="entry name" value="P-loop_NTPase"/>
</dbReference>
<feature type="transmembrane region" description="Helical" evidence="9">
    <location>
        <begin position="478"/>
        <end position="501"/>
    </location>
</feature>
<dbReference type="STRING" id="1806994.A0A507BMR8"/>
<keyword evidence="7 9" id="KW-0472">Membrane</keyword>
<protein>
    <recommendedName>
        <fullName evidence="10">ABC transporter domain-containing protein</fullName>
    </recommendedName>
</protein>
<dbReference type="InterPro" id="IPR003439">
    <property type="entry name" value="ABC_transporter-like_ATP-bd"/>
</dbReference>
<evidence type="ECO:0000256" key="3">
    <source>
        <dbReference type="ARBA" id="ARBA00022692"/>
    </source>
</evidence>
<dbReference type="SUPFAM" id="SSF52540">
    <property type="entry name" value="P-loop containing nucleoside triphosphate hydrolases"/>
    <property type="match status" value="1"/>
</dbReference>
<dbReference type="InterPro" id="IPR013525">
    <property type="entry name" value="ABC2_TM"/>
</dbReference>
<feature type="transmembrane region" description="Helical" evidence="9">
    <location>
        <begin position="620"/>
        <end position="643"/>
    </location>
</feature>
<keyword evidence="12" id="KW-1185">Reference proteome</keyword>
<evidence type="ECO:0000256" key="4">
    <source>
        <dbReference type="ARBA" id="ARBA00022741"/>
    </source>
</evidence>
<dbReference type="Pfam" id="PF01061">
    <property type="entry name" value="ABC2_membrane"/>
    <property type="match status" value="1"/>
</dbReference>
<feature type="compositionally biased region" description="Low complexity" evidence="8">
    <location>
        <begin position="15"/>
        <end position="28"/>
    </location>
</feature>
<dbReference type="PANTHER" id="PTHR48041:SF122">
    <property type="entry name" value="ABC TRANSPORTER DOMAIN-CONTAINING PROTEIN"/>
    <property type="match status" value="1"/>
</dbReference>
<dbReference type="RefSeq" id="XP_031022910.1">
    <property type="nucleotide sequence ID" value="XM_031171137.1"/>
</dbReference>
<feature type="region of interest" description="Disordered" evidence="8">
    <location>
        <begin position="1"/>
        <end position="28"/>
    </location>
</feature>
<keyword evidence="6 9" id="KW-1133">Transmembrane helix</keyword>
<evidence type="ECO:0000256" key="2">
    <source>
        <dbReference type="ARBA" id="ARBA00022448"/>
    </source>
</evidence>
<evidence type="ECO:0000256" key="1">
    <source>
        <dbReference type="ARBA" id="ARBA00004141"/>
    </source>
</evidence>
<dbReference type="CDD" id="cd03213">
    <property type="entry name" value="ABCG_EPDR"/>
    <property type="match status" value="1"/>
</dbReference>
<keyword evidence="4" id="KW-0547">Nucleotide-binding</keyword>
<dbReference type="SMART" id="SM00382">
    <property type="entry name" value="AAA"/>
    <property type="match status" value="1"/>
</dbReference>
<evidence type="ECO:0000313" key="11">
    <source>
        <dbReference type="EMBL" id="TPX31490.1"/>
    </source>
</evidence>
<feature type="transmembrane region" description="Helical" evidence="9">
    <location>
        <begin position="434"/>
        <end position="458"/>
    </location>
</feature>
<dbReference type="PROSITE" id="PS00211">
    <property type="entry name" value="ABC_TRANSPORTER_1"/>
    <property type="match status" value="1"/>
</dbReference>
<reference evidence="11 12" key="1">
    <citation type="journal article" date="2019" name="Sci. Rep.">
        <title>Comparative genomics of chytrid fungi reveal insights into the obligate biotrophic and pathogenic lifestyle of Synchytrium endobioticum.</title>
        <authorList>
            <person name="van de Vossenberg B.T.L.H."/>
            <person name="Warris S."/>
            <person name="Nguyen H.D.T."/>
            <person name="van Gent-Pelzer M.P.E."/>
            <person name="Joly D.L."/>
            <person name="van de Geest H.C."/>
            <person name="Bonants P.J.M."/>
            <person name="Smith D.S."/>
            <person name="Levesque C.A."/>
            <person name="van der Lee T.A.J."/>
        </authorList>
    </citation>
    <scope>NUCLEOTIDE SEQUENCE [LARGE SCALE GENOMIC DNA]</scope>
    <source>
        <strain evidence="11 12">JEL517</strain>
    </source>
</reference>
<dbReference type="Proteomes" id="UP000319731">
    <property type="component" value="Unassembled WGS sequence"/>
</dbReference>
<evidence type="ECO:0000256" key="6">
    <source>
        <dbReference type="ARBA" id="ARBA00022989"/>
    </source>
</evidence>
<proteinExistence type="predicted"/>
<dbReference type="GeneID" id="42006434"/>
<dbReference type="GO" id="GO:0016020">
    <property type="term" value="C:membrane"/>
    <property type="evidence" value="ECO:0007669"/>
    <property type="project" value="UniProtKB-SubCell"/>
</dbReference>
<dbReference type="InterPro" id="IPR050352">
    <property type="entry name" value="ABCG_transporters"/>
</dbReference>
<dbReference type="InterPro" id="IPR003593">
    <property type="entry name" value="AAA+_ATPase"/>
</dbReference>
<dbReference type="AlphaFoldDB" id="A0A507BMR8"/>
<dbReference type="Pfam" id="PF19055">
    <property type="entry name" value="ABC2_membrane_7"/>
    <property type="match status" value="1"/>
</dbReference>
<keyword evidence="5" id="KW-0067">ATP-binding</keyword>
<dbReference type="Gene3D" id="3.40.50.300">
    <property type="entry name" value="P-loop containing nucleotide triphosphate hydrolases"/>
    <property type="match status" value="1"/>
</dbReference>
<dbReference type="GO" id="GO:0140359">
    <property type="term" value="F:ABC-type transporter activity"/>
    <property type="evidence" value="ECO:0007669"/>
    <property type="project" value="InterPro"/>
</dbReference>
<organism evidence="11 12">
    <name type="scientific">Synchytrium microbalum</name>
    <dbReference type="NCBI Taxonomy" id="1806994"/>
    <lineage>
        <taxon>Eukaryota</taxon>
        <taxon>Fungi</taxon>
        <taxon>Fungi incertae sedis</taxon>
        <taxon>Chytridiomycota</taxon>
        <taxon>Chytridiomycota incertae sedis</taxon>
        <taxon>Chytridiomycetes</taxon>
        <taxon>Synchytriales</taxon>
        <taxon>Synchytriaceae</taxon>
        <taxon>Synchytrium</taxon>
    </lineage>
</organism>
<sequence length="654" mass="71188">MEGDLVPESVKALGSSASPATAAASSPAAPHSPYVAIEVANASPPVDPQSINKRHSTAVHPESARPHDAVTKDDGGYTLSWHDLSYTVKIGKKPQVSRVLLNNLNGFAAPGELVAIMGGSGAGKSTLLNVLSGRVGAGELGGKVLINGHERSPKTWRRIAACNVQETLEFAAKLRLPKSLTHAQKMERVNDVIMELGLSHIRSTPIGDSELRGISGGERKRVAIGVELLTRPKILFLDEPTSGLDSFNANNLMTLVKGMAVSRHQTVVATIHQPRTDILEKFDKVILLANGKLVWFGTVSGALHHFASLGYPLPDQTNPSDHFLDIVTPDRRTKEREAASLDRIETFAKAFEAAPKAVMPDTRSADDELKDSIATWNSTWFYELTVLFARNIKEVFRDKATWFATIGQSIFLTILLGFIYFRVGLDSGGIQNRIGVLFFVCINQSFGVIMPQLPIFVLQRSIVKRERAAGSYRSSSAYIAKALSTIPITLLGALLLGIPLYWMIGLQATAAKFFTFLLILAVHAFTANSVGLFLGSIIPNLVVGQIVGPLLIVVMLLFAGPLANLDTVPAALRWIQWISFVTYSNKALDQNEFTGLVFPAGGLYSTGEAVISTYKVDNPAMWYCILINFCMALGWMFLGYLGFDRTSRPLLRLK</sequence>
<dbReference type="InterPro" id="IPR017871">
    <property type="entry name" value="ABC_transporter-like_CS"/>
</dbReference>